<dbReference type="Gene3D" id="3.40.50.300">
    <property type="entry name" value="P-loop containing nucleotide triphosphate hydrolases"/>
    <property type="match status" value="1"/>
</dbReference>
<reference evidence="5 6" key="1">
    <citation type="submission" date="2020-08" db="EMBL/GenBank/DDBJ databases">
        <title>Draft genome sequencing of an Anaerocolumna strain isolated from anoxic soil subjected to BSD treatment.</title>
        <authorList>
            <person name="Uek A."/>
            <person name="Tonouchi A."/>
        </authorList>
    </citation>
    <scope>NUCLEOTIDE SEQUENCE [LARGE SCALE GENOMIC DNA]</scope>
    <source>
        <strain evidence="5 6">CTTW</strain>
    </source>
</reference>
<dbReference type="Pfam" id="PF00488">
    <property type="entry name" value="MutS_V"/>
    <property type="match status" value="1"/>
</dbReference>
<reference evidence="5 6" key="2">
    <citation type="submission" date="2020-08" db="EMBL/GenBank/DDBJ databases">
        <authorList>
            <person name="Ueki A."/>
            <person name="Tonouchi A."/>
        </authorList>
    </citation>
    <scope>NUCLEOTIDE SEQUENCE [LARGE SCALE GENOMIC DNA]</scope>
    <source>
        <strain evidence="5 6">CTTW</strain>
    </source>
</reference>
<dbReference type="GO" id="GO:0140664">
    <property type="term" value="F:ATP-dependent DNA damage sensor activity"/>
    <property type="evidence" value="ECO:0007669"/>
    <property type="project" value="InterPro"/>
</dbReference>
<protein>
    <submittedName>
        <fullName evidence="5">DNA mismatch repair protein MutS</fullName>
    </submittedName>
</protein>
<dbReference type="GO" id="GO:0005524">
    <property type="term" value="F:ATP binding"/>
    <property type="evidence" value="ECO:0007669"/>
    <property type="project" value="UniProtKB-KW"/>
</dbReference>
<dbReference type="SUPFAM" id="SSF52540">
    <property type="entry name" value="P-loop containing nucleoside triphosphate hydrolases"/>
    <property type="match status" value="1"/>
</dbReference>
<evidence type="ECO:0000256" key="3">
    <source>
        <dbReference type="ARBA" id="ARBA00023125"/>
    </source>
</evidence>
<keyword evidence="6" id="KW-1185">Reference proteome</keyword>
<dbReference type="GO" id="GO:0005829">
    <property type="term" value="C:cytosol"/>
    <property type="evidence" value="ECO:0007669"/>
    <property type="project" value="TreeGrafter"/>
</dbReference>
<dbReference type="PANTHER" id="PTHR11361:SF34">
    <property type="entry name" value="DNA MISMATCH REPAIR PROTEIN MSH1, MITOCHONDRIAL"/>
    <property type="match status" value="1"/>
</dbReference>
<proteinExistence type="predicted"/>
<dbReference type="KEGG" id="acht:bsdcttw_16560"/>
<feature type="domain" description="DNA mismatch repair proteins mutS family" evidence="4">
    <location>
        <begin position="328"/>
        <end position="501"/>
    </location>
</feature>
<dbReference type="AlphaFoldDB" id="A0A7I8DNI5"/>
<dbReference type="InterPro" id="IPR000432">
    <property type="entry name" value="DNA_mismatch_repair_MutS_C"/>
</dbReference>
<organism evidence="5 6">
    <name type="scientific">Anaerocolumna chitinilytica</name>
    <dbReference type="NCBI Taxonomy" id="1727145"/>
    <lineage>
        <taxon>Bacteria</taxon>
        <taxon>Bacillati</taxon>
        <taxon>Bacillota</taxon>
        <taxon>Clostridia</taxon>
        <taxon>Lachnospirales</taxon>
        <taxon>Lachnospiraceae</taxon>
        <taxon>Anaerocolumna</taxon>
    </lineage>
</organism>
<dbReference type="Proteomes" id="UP000515703">
    <property type="component" value="Chromosome"/>
</dbReference>
<evidence type="ECO:0000313" key="5">
    <source>
        <dbReference type="EMBL" id="BCJ98615.1"/>
    </source>
</evidence>
<gene>
    <name evidence="5" type="ORF">bsdcttw_16560</name>
</gene>
<dbReference type="PANTHER" id="PTHR11361">
    <property type="entry name" value="DNA MISMATCH REPAIR PROTEIN MUTS FAMILY MEMBER"/>
    <property type="match status" value="1"/>
</dbReference>
<evidence type="ECO:0000259" key="4">
    <source>
        <dbReference type="SMART" id="SM00534"/>
    </source>
</evidence>
<evidence type="ECO:0000256" key="1">
    <source>
        <dbReference type="ARBA" id="ARBA00022741"/>
    </source>
</evidence>
<dbReference type="EMBL" id="AP023368">
    <property type="protein sequence ID" value="BCJ98615.1"/>
    <property type="molecule type" value="Genomic_DNA"/>
</dbReference>
<dbReference type="InterPro" id="IPR045076">
    <property type="entry name" value="MutS"/>
</dbReference>
<keyword evidence="2" id="KW-0067">ATP-binding</keyword>
<dbReference type="GO" id="GO:0006298">
    <property type="term" value="P:mismatch repair"/>
    <property type="evidence" value="ECO:0007669"/>
    <property type="project" value="InterPro"/>
</dbReference>
<dbReference type="SMART" id="SM00534">
    <property type="entry name" value="MUTSac"/>
    <property type="match status" value="1"/>
</dbReference>
<dbReference type="RefSeq" id="WP_185258934.1">
    <property type="nucleotide sequence ID" value="NZ_AP023368.1"/>
</dbReference>
<keyword evidence="3" id="KW-0238">DNA-binding</keyword>
<evidence type="ECO:0000256" key="2">
    <source>
        <dbReference type="ARBA" id="ARBA00022840"/>
    </source>
</evidence>
<sequence>MEINLIINDNSSHDIKADNNLLIRDLKFSVLFDVLSGGDSELYKICSQVLLNPSTKSTEILKRQAVLKDAIAHTEQFQSIYRSALGAVQKVKEYEDAAKHQYNYVIPVPKKILTQVETAFTILEYLGEIKNSVSQINNPESEMLSSFCHWFTSKYTKDYIDEVRNILQSLTVLKKTDAITIGAHIGKGLKLTDMTLHRILTNEALPQEKKGLLSFGHKSENVDEIKIDNITIENEVREMIDVGLTWVLKAVSDFNYSVKYLLEQLKFQFGFYCGGLNLQKYLSERRISICFPEFADTCNCLSVSTLSDLFLVIKDGLAVTNSLSYRDKSNWIITGVNQGGKTTFLRSIGIAQFLAQSGYFVAAEQYKCNLYQGIFTHFPEEEDTAIKHGLLEQELLKLSDIITCITPGSLLLLNETFATTTDYDAAYLAEELLAGIRDSNITCIYVTHNYEFSYRLYRENRTEDVFLRADRADDGTRSFRLIEGEPRKTGHALDLYREVMGSEVC</sequence>
<accession>A0A7I8DNI5</accession>
<dbReference type="InterPro" id="IPR027417">
    <property type="entry name" value="P-loop_NTPase"/>
</dbReference>
<name>A0A7I8DNI5_9FIRM</name>
<dbReference type="GO" id="GO:0030983">
    <property type="term" value="F:mismatched DNA binding"/>
    <property type="evidence" value="ECO:0007669"/>
    <property type="project" value="InterPro"/>
</dbReference>
<keyword evidence="1" id="KW-0547">Nucleotide-binding</keyword>
<evidence type="ECO:0000313" key="6">
    <source>
        <dbReference type="Proteomes" id="UP000515703"/>
    </source>
</evidence>